<dbReference type="KEGG" id="ehx:EMIHUDRAFT_448966"/>
<accession>R1DSG4</accession>
<protein>
    <submittedName>
        <fullName evidence="1">Uncharacterized protein</fullName>
    </submittedName>
</protein>
<dbReference type="GeneID" id="17283317"/>
<dbReference type="HOGENOM" id="CLU_1782370_0_0_1"/>
<dbReference type="EMBL" id="KB864046">
    <property type="protein sequence ID" value="EOD38047.1"/>
    <property type="molecule type" value="Genomic_DNA"/>
</dbReference>
<reference evidence="1" key="1">
    <citation type="submission" date="2012-07" db="EMBL/GenBank/DDBJ databases">
        <title>Genome variability drives Emilianias global distribution.</title>
        <authorList>
            <consortium name="DOE Joint Genome Institute"/>
            <person name="Read B."/>
            <person name="Kegel J."/>
            <person name="Klute M."/>
            <person name="Kuo A."/>
            <person name="Lefebvre S.C."/>
            <person name="Maumus F."/>
            <person name="Mayer C."/>
            <person name="Miller J."/>
            <person name="Allen A."/>
            <person name="Bidle K."/>
            <person name="Borodovsky M."/>
            <person name="Bowler C."/>
            <person name="Brownlee C."/>
            <person name="Claverie J.-M."/>
            <person name="Cock M."/>
            <person name="De Vargas C."/>
            <person name="Elias M."/>
            <person name="Frickenhaus S."/>
            <person name="Gladyshev V.N."/>
            <person name="Gonzalez K."/>
            <person name="Guda C."/>
            <person name="Hadaegh A."/>
            <person name="Herman E."/>
            <person name="Iglesias-Rodriguez D."/>
            <person name="Jones B."/>
            <person name="Lawson T."/>
            <person name="Leese F."/>
            <person name="Lin Y.-C."/>
            <person name="Lindquist E."/>
            <person name="Lobanov A."/>
            <person name="Lucas S."/>
            <person name="Malik S.-H.B."/>
            <person name="Marsh M.E."/>
            <person name="Mock T."/>
            <person name="Monier A."/>
            <person name="Moreau H."/>
            <person name="Mueller-Roeber B."/>
            <person name="Napier J."/>
            <person name="Ogata H."/>
            <person name="Parker M."/>
            <person name="Probert I."/>
            <person name="Quesneville H."/>
            <person name="Raines C."/>
            <person name="Rensing S."/>
            <person name="Riano-Pachon D.M."/>
            <person name="Richier S."/>
            <person name="Rokitta S."/>
            <person name="Salamov A."/>
            <person name="Sarno A.F."/>
            <person name="Schmutz J."/>
            <person name="Schroeder D."/>
            <person name="Shiraiwa Y."/>
            <person name="Soanes D.M."/>
            <person name="Valentin K."/>
            <person name="Van Der Giezen M."/>
            <person name="Van Der Peer Y."/>
            <person name="Vardi A."/>
            <person name="Verret F."/>
            <person name="Von Dassow P."/>
            <person name="Wheeler G."/>
            <person name="Williams B."/>
            <person name="Wilson W."/>
            <person name="Wolfe G."/>
            <person name="Wurch L.L."/>
            <person name="Young J."/>
            <person name="Dacks J.B."/>
            <person name="Delwiche C.F."/>
            <person name="Dyhrman S."/>
            <person name="Glockner G."/>
            <person name="John U."/>
            <person name="Richards T."/>
            <person name="Worden A.Z."/>
            <person name="Zhang X."/>
            <person name="Grigoriev I.V."/>
        </authorList>
    </citation>
    <scope>NUCLEOTIDE SEQUENCE</scope>
    <source>
        <strain evidence="1">CCMP1516</strain>
    </source>
</reference>
<name>R1DSG4_EMIHU</name>
<dbReference type="RefSeq" id="XP_005790476.1">
    <property type="nucleotide sequence ID" value="XM_005790419.1"/>
</dbReference>
<evidence type="ECO:0000313" key="1">
    <source>
        <dbReference type="EMBL" id="EOD38047.1"/>
    </source>
</evidence>
<feature type="non-terminal residue" evidence="1">
    <location>
        <position position="1"/>
    </location>
</feature>
<dbReference type="AlphaFoldDB" id="R1DSG4"/>
<organism evidence="1">
    <name type="scientific">Emiliania huxleyi</name>
    <name type="common">Coccolithophore</name>
    <name type="synonym">Pontosphaera huxleyi</name>
    <dbReference type="NCBI Taxonomy" id="2903"/>
    <lineage>
        <taxon>Eukaryota</taxon>
        <taxon>Haptista</taxon>
        <taxon>Haptophyta</taxon>
        <taxon>Prymnesiophyceae</taxon>
        <taxon>Isochrysidales</taxon>
        <taxon>Noelaerhabdaceae</taxon>
        <taxon>Emiliania</taxon>
    </lineage>
</organism>
<gene>
    <name evidence="1" type="ORF">EMIHUDRAFT_448966</name>
</gene>
<sequence>GEERGYWTCPGPDTDIACPAFEVGISCADFDQVCANWCGRCLDHDITHHTLCQLGHDPALGRGPTLGAGSEYPQNTVVRHCSCEGPEQLPASVTCPYQIACPEGCRFAPGRELVDSSEVYVAHDKHHDRSLLFASTSGCPVGCAAE</sequence>
<proteinExistence type="predicted"/>